<proteinExistence type="predicted"/>
<evidence type="ECO:0008006" key="3">
    <source>
        <dbReference type="Google" id="ProtNLM"/>
    </source>
</evidence>
<gene>
    <name evidence="1" type="ORF">GCM10023224_19330</name>
</gene>
<dbReference type="Proteomes" id="UP001499993">
    <property type="component" value="Unassembled WGS sequence"/>
</dbReference>
<accession>A0ABP9GCQ8</accession>
<evidence type="ECO:0000313" key="1">
    <source>
        <dbReference type="EMBL" id="GAA4938228.1"/>
    </source>
</evidence>
<keyword evidence="2" id="KW-1185">Reference proteome</keyword>
<organism evidence="1 2">
    <name type="scientific">Streptomonospora halophila</name>
    <dbReference type="NCBI Taxonomy" id="427369"/>
    <lineage>
        <taxon>Bacteria</taxon>
        <taxon>Bacillati</taxon>
        <taxon>Actinomycetota</taxon>
        <taxon>Actinomycetes</taxon>
        <taxon>Streptosporangiales</taxon>
        <taxon>Nocardiopsidaceae</taxon>
        <taxon>Streptomonospora</taxon>
    </lineage>
</organism>
<dbReference type="RefSeq" id="WP_344143398.1">
    <property type="nucleotide sequence ID" value="NZ_BAABIK010000008.1"/>
</dbReference>
<reference evidence="2" key="1">
    <citation type="journal article" date="2019" name="Int. J. Syst. Evol. Microbiol.">
        <title>The Global Catalogue of Microorganisms (GCM) 10K type strain sequencing project: providing services to taxonomists for standard genome sequencing and annotation.</title>
        <authorList>
            <consortium name="The Broad Institute Genomics Platform"/>
            <consortium name="The Broad Institute Genome Sequencing Center for Infectious Disease"/>
            <person name="Wu L."/>
            <person name="Ma J."/>
        </authorList>
    </citation>
    <scope>NUCLEOTIDE SEQUENCE [LARGE SCALE GENOMIC DNA]</scope>
    <source>
        <strain evidence="2">JCM 18123</strain>
    </source>
</reference>
<evidence type="ECO:0000313" key="2">
    <source>
        <dbReference type="Proteomes" id="UP001499993"/>
    </source>
</evidence>
<protein>
    <recommendedName>
        <fullName evidence="3">FG-GAP repeat-containing protein</fullName>
    </recommendedName>
</protein>
<name>A0ABP9GCQ8_9ACTN</name>
<dbReference type="EMBL" id="BAABIK010000008">
    <property type="protein sequence ID" value="GAA4938228.1"/>
    <property type="molecule type" value="Genomic_DNA"/>
</dbReference>
<comment type="caution">
    <text evidence="1">The sequence shown here is derived from an EMBL/GenBank/DDBJ whole genome shotgun (WGS) entry which is preliminary data.</text>
</comment>
<sequence>MRPGTGTEPPLDGDGDGFSDLVVTGVRTSGGREPYLGVVLGAVPRPPAGPVDLNFG</sequence>